<evidence type="ECO:0000256" key="1">
    <source>
        <dbReference type="SAM" id="MobiDB-lite"/>
    </source>
</evidence>
<feature type="compositionally biased region" description="Polar residues" evidence="1">
    <location>
        <begin position="355"/>
        <end position="368"/>
    </location>
</feature>
<feature type="compositionally biased region" description="Polar residues" evidence="1">
    <location>
        <begin position="283"/>
        <end position="312"/>
    </location>
</feature>
<feature type="compositionally biased region" description="Pro residues" evidence="1">
    <location>
        <begin position="218"/>
        <end position="245"/>
    </location>
</feature>
<feature type="compositionally biased region" description="Polar residues" evidence="1">
    <location>
        <begin position="438"/>
        <end position="454"/>
    </location>
</feature>
<feature type="compositionally biased region" description="Polar residues" evidence="1">
    <location>
        <begin position="493"/>
        <end position="522"/>
    </location>
</feature>
<dbReference type="EMBL" id="JAEVFJ010000001">
    <property type="protein sequence ID" value="KAH8108083.1"/>
    <property type="molecule type" value="Genomic_DNA"/>
</dbReference>
<feature type="compositionally biased region" description="Low complexity" evidence="1">
    <location>
        <begin position="208"/>
        <end position="217"/>
    </location>
</feature>
<feature type="compositionally biased region" description="Polar residues" evidence="1">
    <location>
        <begin position="462"/>
        <end position="473"/>
    </location>
</feature>
<reference evidence="2" key="1">
    <citation type="journal article" date="2021" name="New Phytol.">
        <title>Evolutionary innovations through gain and loss of genes in the ectomycorrhizal Boletales.</title>
        <authorList>
            <person name="Wu G."/>
            <person name="Miyauchi S."/>
            <person name="Morin E."/>
            <person name="Kuo A."/>
            <person name="Drula E."/>
            <person name="Varga T."/>
            <person name="Kohler A."/>
            <person name="Feng B."/>
            <person name="Cao Y."/>
            <person name="Lipzen A."/>
            <person name="Daum C."/>
            <person name="Hundley H."/>
            <person name="Pangilinan J."/>
            <person name="Johnson J."/>
            <person name="Barry K."/>
            <person name="LaButti K."/>
            <person name="Ng V."/>
            <person name="Ahrendt S."/>
            <person name="Min B."/>
            <person name="Choi I.G."/>
            <person name="Park H."/>
            <person name="Plett J.M."/>
            <person name="Magnuson J."/>
            <person name="Spatafora J.W."/>
            <person name="Nagy L.G."/>
            <person name="Henrissat B."/>
            <person name="Grigoriev I.V."/>
            <person name="Yang Z.L."/>
            <person name="Xu J."/>
            <person name="Martin F.M."/>
        </authorList>
    </citation>
    <scope>NUCLEOTIDE SEQUENCE</scope>
    <source>
        <strain evidence="2">KKN 215</strain>
    </source>
</reference>
<accession>A0A8K0V077</accession>
<evidence type="ECO:0000313" key="3">
    <source>
        <dbReference type="Proteomes" id="UP000813824"/>
    </source>
</evidence>
<feature type="compositionally biased region" description="Basic and acidic residues" evidence="1">
    <location>
        <begin position="70"/>
        <end position="81"/>
    </location>
</feature>
<feature type="region of interest" description="Disordered" evidence="1">
    <location>
        <begin position="1"/>
        <end position="602"/>
    </location>
</feature>
<evidence type="ECO:0000313" key="2">
    <source>
        <dbReference type="EMBL" id="KAH8108083.1"/>
    </source>
</evidence>
<proteinExistence type="predicted"/>
<dbReference type="AlphaFoldDB" id="A0A8K0V077"/>
<feature type="compositionally biased region" description="Low complexity" evidence="1">
    <location>
        <begin position="533"/>
        <end position="551"/>
    </location>
</feature>
<feature type="compositionally biased region" description="Low complexity" evidence="1">
    <location>
        <begin position="1"/>
        <end position="17"/>
    </location>
</feature>
<dbReference type="Proteomes" id="UP000813824">
    <property type="component" value="Unassembled WGS sequence"/>
</dbReference>
<dbReference type="OrthoDB" id="6375767at2759"/>
<name>A0A8K0V077_9AGAR</name>
<feature type="compositionally biased region" description="Low complexity" evidence="1">
    <location>
        <begin position="110"/>
        <end position="123"/>
    </location>
</feature>
<organism evidence="2 3">
    <name type="scientific">Cristinia sonorae</name>
    <dbReference type="NCBI Taxonomy" id="1940300"/>
    <lineage>
        <taxon>Eukaryota</taxon>
        <taxon>Fungi</taxon>
        <taxon>Dikarya</taxon>
        <taxon>Basidiomycota</taxon>
        <taxon>Agaricomycotina</taxon>
        <taxon>Agaricomycetes</taxon>
        <taxon>Agaricomycetidae</taxon>
        <taxon>Agaricales</taxon>
        <taxon>Pleurotineae</taxon>
        <taxon>Stephanosporaceae</taxon>
        <taxon>Cristinia</taxon>
    </lineage>
</organism>
<keyword evidence="3" id="KW-1185">Reference proteome</keyword>
<gene>
    <name evidence="2" type="ORF">BXZ70DRAFT_35210</name>
</gene>
<feature type="compositionally biased region" description="Basic and acidic residues" evidence="1">
    <location>
        <begin position="19"/>
        <end position="31"/>
    </location>
</feature>
<comment type="caution">
    <text evidence="2">The sequence shown here is derived from an EMBL/GenBank/DDBJ whole genome shotgun (WGS) entry which is preliminary data.</text>
</comment>
<protein>
    <submittedName>
        <fullName evidence="2">Uncharacterized protein</fullName>
    </submittedName>
</protein>
<feature type="compositionally biased region" description="Pro residues" evidence="1">
    <location>
        <begin position="403"/>
        <end position="413"/>
    </location>
</feature>
<sequence length="602" mass="63083">MDTSTSSTSNRSRQQNQEDAMKKLTGEDMQTRIRHALQPSAAPPSGTSLAAFMGGKASAPRLTRHAPQQDAHDPTQFEQRTHVAAPHPVFGRGGIALPGMTAYSGRNAISTSPPSQVSGSSSHSDAEFTHHRDRKTSTPSGVRAIVAKAEEMRSSTSHKVPQPQDIGVRQRTMSTPTGSYPARSPNLPTQQSKAEESQSGRYTPRAISRSPAPLSQSPAPPSSRTPVPPSISPAPPSRSPAPLSPSVPLRPTTPQERRKSFENSTSVRTPHSPLPPRSPGIPASSQCSSPSLAKQPVTTPSLSHPVQPQQKPVFNGPKLPAASSTSVAFLKPPVEKEPTPSISRLQGRGFVQNMVKASSQLSSGSTLEGSPIPRQATSTPDTGKKTPVLDRWQFDNGRGAGSPSPPIISPKPVPIRKSRTLDPSQSLSPSSPVPTPFHSESSGRYLKSTSSLPSIAQPRTPDPSSTRMSSSKSDVGAITPSARPKTPAGANGTRWTSSKSDVGVVSPSSRPKTPAGSSTTLISYIKPTKTGDSPPTTSSPATPAPTSKATSAPPPAVDEMGVRVRPRSKSISAEASEEGHVKAPSANGDSGGKPLAHVRSFW</sequence>